<evidence type="ECO:0000313" key="3">
    <source>
        <dbReference type="Proteomes" id="UP000593564"/>
    </source>
</evidence>
<dbReference type="EMBL" id="JACBKZ010000014">
    <property type="protein sequence ID" value="KAF5932984.1"/>
    <property type="molecule type" value="Genomic_DNA"/>
</dbReference>
<protein>
    <submittedName>
        <fullName evidence="2">Uncharacterized protein</fullName>
    </submittedName>
</protein>
<gene>
    <name evidence="2" type="ORF">HYC85_029155</name>
</gene>
<feature type="region of interest" description="Disordered" evidence="1">
    <location>
        <begin position="241"/>
        <end position="263"/>
    </location>
</feature>
<reference evidence="2 3" key="2">
    <citation type="submission" date="2020-07" db="EMBL/GenBank/DDBJ databases">
        <title>Genome assembly of wild tea tree DASZ reveals pedigree and selection history of tea varieties.</title>
        <authorList>
            <person name="Zhang W."/>
        </authorList>
    </citation>
    <scope>NUCLEOTIDE SEQUENCE [LARGE SCALE GENOMIC DNA]</scope>
    <source>
        <strain evidence="3">cv. G240</strain>
        <tissue evidence="2">Leaf</tissue>
    </source>
</reference>
<dbReference type="AlphaFoldDB" id="A0A7J7G155"/>
<evidence type="ECO:0000313" key="2">
    <source>
        <dbReference type="EMBL" id="KAF5932984.1"/>
    </source>
</evidence>
<dbReference type="PANTHER" id="PTHR33240:SF15">
    <property type="entry name" value="GAG-PRO-LIKE PROTEIN"/>
    <property type="match status" value="1"/>
</dbReference>
<dbReference type="PANTHER" id="PTHR33240">
    <property type="entry name" value="OS08G0508500 PROTEIN"/>
    <property type="match status" value="1"/>
</dbReference>
<organism evidence="2 3">
    <name type="scientific">Camellia sinensis</name>
    <name type="common">Tea plant</name>
    <name type="synonym">Thea sinensis</name>
    <dbReference type="NCBI Taxonomy" id="4442"/>
    <lineage>
        <taxon>Eukaryota</taxon>
        <taxon>Viridiplantae</taxon>
        <taxon>Streptophyta</taxon>
        <taxon>Embryophyta</taxon>
        <taxon>Tracheophyta</taxon>
        <taxon>Spermatophyta</taxon>
        <taxon>Magnoliopsida</taxon>
        <taxon>eudicotyledons</taxon>
        <taxon>Gunneridae</taxon>
        <taxon>Pentapetalae</taxon>
        <taxon>asterids</taxon>
        <taxon>Ericales</taxon>
        <taxon>Theaceae</taxon>
        <taxon>Camellia</taxon>
    </lineage>
</organism>
<proteinExistence type="predicted"/>
<accession>A0A7J7G155</accession>
<evidence type="ECO:0000256" key="1">
    <source>
        <dbReference type="SAM" id="MobiDB-lite"/>
    </source>
</evidence>
<sequence length="263" mass="29495">MPCESRPDVKPLRRPRQELFNRLASCHQEAPSSGASLNETKDSDLSLADYPLFDFNANPEYPLGKITLLVWAGTSSVDIESLVVKLPSPYNFIMGLTWLHTMQAVRSTYHQLLRFPTEYGIEQIRGSQKSVQACYLLATKRPRELEVHSIEVLDGESLEDIGRIPSETTTEALHRVEIDGSPDKFFMIGASLDTVERQEFVAFLLGNIDVFAWSPYEMSGVDPLVAQHRLNVDPKCKPTSRIPIPGLTFEKEGRSPTSTSKTQ</sequence>
<name>A0A7J7G155_CAMSI</name>
<dbReference type="Proteomes" id="UP000593564">
    <property type="component" value="Unassembled WGS sequence"/>
</dbReference>
<comment type="caution">
    <text evidence="2">The sequence shown here is derived from an EMBL/GenBank/DDBJ whole genome shotgun (WGS) entry which is preliminary data.</text>
</comment>
<keyword evidence="3" id="KW-1185">Reference proteome</keyword>
<reference evidence="3" key="1">
    <citation type="journal article" date="2020" name="Nat. Commun.">
        <title>Genome assembly of wild tea tree DASZ reveals pedigree and selection history of tea varieties.</title>
        <authorList>
            <person name="Zhang W."/>
            <person name="Zhang Y."/>
            <person name="Qiu H."/>
            <person name="Guo Y."/>
            <person name="Wan H."/>
            <person name="Zhang X."/>
            <person name="Scossa F."/>
            <person name="Alseekh S."/>
            <person name="Zhang Q."/>
            <person name="Wang P."/>
            <person name="Xu L."/>
            <person name="Schmidt M.H."/>
            <person name="Jia X."/>
            <person name="Li D."/>
            <person name="Zhu A."/>
            <person name="Guo F."/>
            <person name="Chen W."/>
            <person name="Ni D."/>
            <person name="Usadel B."/>
            <person name="Fernie A.R."/>
            <person name="Wen W."/>
        </authorList>
    </citation>
    <scope>NUCLEOTIDE SEQUENCE [LARGE SCALE GENOMIC DNA]</scope>
    <source>
        <strain evidence="3">cv. G240</strain>
    </source>
</reference>